<comment type="caution">
    <text evidence="2">The sequence shown here is derived from an EMBL/GenBank/DDBJ whole genome shotgun (WGS) entry which is preliminary data.</text>
</comment>
<sequence>MVKLSLLLMVAATVLIAMGMRWREERLGVARPRGLVAGGKASLNRWVTAAAISAIGTSVALGVLHWARVLG</sequence>
<dbReference type="EMBL" id="JAPFQI010000002">
    <property type="protein sequence ID" value="MCW8085196.1"/>
    <property type="molecule type" value="Genomic_DNA"/>
</dbReference>
<evidence type="ECO:0000313" key="2">
    <source>
        <dbReference type="EMBL" id="MCW8085196.1"/>
    </source>
</evidence>
<reference evidence="2 3" key="1">
    <citation type="submission" date="2022-10" db="EMBL/GenBank/DDBJ databases">
        <title>Roseococcus glaciei nov., sp. nov., isolated from glacier.</title>
        <authorList>
            <person name="Liu Q."/>
            <person name="Xin Y.-H."/>
        </authorList>
    </citation>
    <scope>NUCLEOTIDE SEQUENCE [LARGE SCALE GENOMIC DNA]</scope>
    <source>
        <strain evidence="2 3">MDT2-1-1</strain>
    </source>
</reference>
<keyword evidence="3" id="KW-1185">Reference proteome</keyword>
<organism evidence="2 3">
    <name type="scientific">Sabulicella glaciei</name>
    <dbReference type="NCBI Taxonomy" id="2984948"/>
    <lineage>
        <taxon>Bacteria</taxon>
        <taxon>Pseudomonadati</taxon>
        <taxon>Pseudomonadota</taxon>
        <taxon>Alphaproteobacteria</taxon>
        <taxon>Acetobacterales</taxon>
        <taxon>Acetobacteraceae</taxon>
        <taxon>Sabulicella</taxon>
    </lineage>
</organism>
<evidence type="ECO:0000313" key="3">
    <source>
        <dbReference type="Proteomes" id="UP001526430"/>
    </source>
</evidence>
<proteinExistence type="predicted"/>
<keyword evidence="1" id="KW-0472">Membrane</keyword>
<feature type="transmembrane region" description="Helical" evidence="1">
    <location>
        <begin position="43"/>
        <end position="67"/>
    </location>
</feature>
<dbReference type="RefSeq" id="WP_301589048.1">
    <property type="nucleotide sequence ID" value="NZ_JAPFQI010000002.1"/>
</dbReference>
<dbReference type="Proteomes" id="UP001526430">
    <property type="component" value="Unassembled WGS sequence"/>
</dbReference>
<evidence type="ECO:0000256" key="1">
    <source>
        <dbReference type="SAM" id="Phobius"/>
    </source>
</evidence>
<name>A0ABT3NSQ0_9PROT</name>
<gene>
    <name evidence="2" type="ORF">OF850_06125</name>
</gene>
<accession>A0ABT3NSQ0</accession>
<protein>
    <submittedName>
        <fullName evidence="2">Uncharacterized protein</fullName>
    </submittedName>
</protein>
<keyword evidence="1" id="KW-0812">Transmembrane</keyword>
<keyword evidence="1" id="KW-1133">Transmembrane helix</keyword>